<dbReference type="Pfam" id="PF00100">
    <property type="entry name" value="Zona_pellucida"/>
    <property type="match status" value="1"/>
</dbReference>
<evidence type="ECO:0000313" key="6">
    <source>
        <dbReference type="Proteomes" id="UP000028760"/>
    </source>
</evidence>
<dbReference type="PANTHER" id="PTHR14002">
    <property type="entry name" value="ENDOGLIN/TGF-BETA RECEPTOR TYPE III"/>
    <property type="match status" value="1"/>
</dbReference>
<dbReference type="PROSITE" id="PS51034">
    <property type="entry name" value="ZP_2"/>
    <property type="match status" value="1"/>
</dbReference>
<evidence type="ECO:0000259" key="4">
    <source>
        <dbReference type="PROSITE" id="PS51034"/>
    </source>
</evidence>
<keyword evidence="1 3" id="KW-0732">Signal</keyword>
<dbReference type="PANTHER" id="PTHR14002:SF14">
    <property type="entry name" value="SI:DKEY-103G5.3"/>
    <property type="match status" value="1"/>
</dbReference>
<dbReference type="Gene3D" id="2.60.40.4100">
    <property type="entry name" value="Zona pellucida, ZP-C domain"/>
    <property type="match status" value="1"/>
</dbReference>
<dbReference type="InterPro" id="IPR055356">
    <property type="entry name" value="ZP-N"/>
</dbReference>
<evidence type="ECO:0000256" key="2">
    <source>
        <dbReference type="ARBA" id="ARBA00023157"/>
    </source>
</evidence>
<dbReference type="Ensembl" id="ENSPFOT00000005610.2">
    <property type="protein sequence ID" value="ENSPFOP00000005601.2"/>
    <property type="gene ID" value="ENSPFOG00000005690.2"/>
</dbReference>
<organism evidence="5 6">
    <name type="scientific">Poecilia formosa</name>
    <name type="common">Amazon molly</name>
    <name type="synonym">Limia formosa</name>
    <dbReference type="NCBI Taxonomy" id="48698"/>
    <lineage>
        <taxon>Eukaryota</taxon>
        <taxon>Metazoa</taxon>
        <taxon>Chordata</taxon>
        <taxon>Craniata</taxon>
        <taxon>Vertebrata</taxon>
        <taxon>Euteleostomi</taxon>
        <taxon>Actinopterygii</taxon>
        <taxon>Neopterygii</taxon>
        <taxon>Teleostei</taxon>
        <taxon>Neoteleostei</taxon>
        <taxon>Acanthomorphata</taxon>
        <taxon>Ovalentaria</taxon>
        <taxon>Atherinomorphae</taxon>
        <taxon>Cyprinodontiformes</taxon>
        <taxon>Poeciliidae</taxon>
        <taxon>Poeciliinae</taxon>
        <taxon>Poecilia</taxon>
    </lineage>
</organism>
<dbReference type="EMBL" id="AYCK01003454">
    <property type="status" value="NOT_ANNOTATED_CDS"/>
    <property type="molecule type" value="Genomic_DNA"/>
</dbReference>
<protein>
    <submittedName>
        <fullName evidence="5">Si:dkey-103g5.3</fullName>
    </submittedName>
</protein>
<dbReference type="InterPro" id="IPR042235">
    <property type="entry name" value="ZP-C_dom"/>
</dbReference>
<dbReference type="Proteomes" id="UP000028760">
    <property type="component" value="Unassembled WGS sequence"/>
</dbReference>
<sequence>MDLFLCLPLLAVFLQPALCVYNCSTMYERTPDNSDLTIECGTTMITVEVNLCTALWAGFNSSNLALNGNHNNTACLGSVDESVEPPIIRYHLPVNNSLDNSCRQSLHIVDEAPDPSGPFSSFSSIQTVIISSYIDTPKTDAGIISYSTDLYYYFSCRYPLEYLINNTQIVASSVSVATTQNNGSFIETLKMGVFNDTDYRYPLTVPSTGLELRTKVYVEVKAVNLTGNFHVLLDHCFATPSPYNMTQTDQYNFFTGLNCATLERPLLVITSNGLSNVAQFNFEAFRFVQHRDQEKSTIYLHCILRLCEPTKCQEVTNICNARRKRSLTPFGEESSDSATVSVGPLYTAAAAGNTVASGSAGVDASSLVVWLTLGSVVAALL</sequence>
<reference evidence="5" key="2">
    <citation type="submission" date="2025-08" db="UniProtKB">
        <authorList>
            <consortium name="Ensembl"/>
        </authorList>
    </citation>
    <scope>IDENTIFICATION</scope>
</reference>
<accession>A0A087XIJ8</accession>
<dbReference type="InterPro" id="IPR001507">
    <property type="entry name" value="ZP_dom"/>
</dbReference>
<reference evidence="6" key="1">
    <citation type="submission" date="2013-10" db="EMBL/GenBank/DDBJ databases">
        <authorList>
            <person name="Schartl M."/>
            <person name="Warren W."/>
        </authorList>
    </citation>
    <scope>NUCLEOTIDE SEQUENCE [LARGE SCALE GENOMIC DNA]</scope>
    <source>
        <strain evidence="6">female</strain>
    </source>
</reference>
<evidence type="ECO:0000256" key="1">
    <source>
        <dbReference type="ARBA" id="ARBA00022729"/>
    </source>
</evidence>
<proteinExistence type="predicted"/>
<dbReference type="GeneTree" id="ENSGT00940000166045"/>
<dbReference type="SMART" id="SM00241">
    <property type="entry name" value="ZP"/>
    <property type="match status" value="1"/>
</dbReference>
<dbReference type="EMBL" id="AYCK01003455">
    <property type="status" value="NOT_ANNOTATED_CDS"/>
    <property type="molecule type" value="Genomic_DNA"/>
</dbReference>
<reference evidence="5" key="3">
    <citation type="submission" date="2025-09" db="UniProtKB">
        <authorList>
            <consortium name="Ensembl"/>
        </authorList>
    </citation>
    <scope>IDENTIFICATION</scope>
</reference>
<feature type="signal peptide" evidence="3">
    <location>
        <begin position="1"/>
        <end position="19"/>
    </location>
</feature>
<dbReference type="OMA" id="INLCTAQ"/>
<feature type="domain" description="ZP" evidence="4">
    <location>
        <begin position="39"/>
        <end position="326"/>
    </location>
</feature>
<dbReference type="Pfam" id="PF23344">
    <property type="entry name" value="ZP-N"/>
    <property type="match status" value="1"/>
</dbReference>
<evidence type="ECO:0000313" key="5">
    <source>
        <dbReference type="Ensembl" id="ENSPFOP00000005601.2"/>
    </source>
</evidence>
<keyword evidence="6" id="KW-1185">Reference proteome</keyword>
<dbReference type="InterPro" id="IPR055355">
    <property type="entry name" value="ZP-C"/>
</dbReference>
<name>A0A087XIJ8_POEFO</name>
<dbReference type="eggNOG" id="ENOG502QTHG">
    <property type="taxonomic scope" value="Eukaryota"/>
</dbReference>
<dbReference type="AlphaFoldDB" id="A0A087XIJ8"/>
<feature type="chain" id="PRO_5001832952" evidence="3">
    <location>
        <begin position="20"/>
        <end position="381"/>
    </location>
</feature>
<evidence type="ECO:0000256" key="3">
    <source>
        <dbReference type="SAM" id="SignalP"/>
    </source>
</evidence>
<keyword evidence="2" id="KW-1015">Disulfide bond</keyword>